<organism evidence="3">
    <name type="scientific">Soboliphyme baturini</name>
    <dbReference type="NCBI Taxonomy" id="241478"/>
    <lineage>
        <taxon>Eukaryota</taxon>
        <taxon>Metazoa</taxon>
        <taxon>Ecdysozoa</taxon>
        <taxon>Nematoda</taxon>
        <taxon>Enoplea</taxon>
        <taxon>Dorylaimia</taxon>
        <taxon>Dioctophymatida</taxon>
        <taxon>Dioctophymatoidea</taxon>
        <taxon>Soboliphymatidae</taxon>
        <taxon>Soboliphyme</taxon>
    </lineage>
</organism>
<evidence type="ECO:0000313" key="2">
    <source>
        <dbReference type="Proteomes" id="UP000270296"/>
    </source>
</evidence>
<dbReference type="WBParaSite" id="SBAD_0000033201-mRNA-1">
    <property type="protein sequence ID" value="SBAD_0000033201-mRNA-1"/>
    <property type="gene ID" value="SBAD_0000033201"/>
</dbReference>
<proteinExistence type="predicted"/>
<accession>A0A183I9M0</accession>
<keyword evidence="2" id="KW-1185">Reference proteome</keyword>
<dbReference type="Proteomes" id="UP000270296">
    <property type="component" value="Unassembled WGS sequence"/>
</dbReference>
<protein>
    <submittedName>
        <fullName evidence="3">DUF19 domain-containing protein</fullName>
    </submittedName>
</protein>
<reference evidence="1 2" key="2">
    <citation type="submission" date="2018-11" db="EMBL/GenBank/DDBJ databases">
        <authorList>
            <consortium name="Pathogen Informatics"/>
        </authorList>
    </citation>
    <scope>NUCLEOTIDE SEQUENCE [LARGE SCALE GENOMIC DNA]</scope>
</reference>
<evidence type="ECO:0000313" key="1">
    <source>
        <dbReference type="EMBL" id="VDO82221.1"/>
    </source>
</evidence>
<sequence length="191" mass="21452">MFCLGCYGHCPISQSDNADLQACLEPFKNAFQEVSRIRPNSESSVFPLLFMSPSDLRPLCKALERAKSGCSFDLQDCDTDPLVDFANKNLRFVCAKQPKEFVVKNCIYFVVQNNTKCQSILRSKTKDTCDTIFDFYNCVENDLSDRCGTDAVATLVKAVTGYGCSNKALAEKCTKYLINRTVIDYAFLTQF</sequence>
<dbReference type="AlphaFoldDB" id="A0A183I9M0"/>
<reference evidence="3" key="1">
    <citation type="submission" date="2016-06" db="UniProtKB">
        <authorList>
            <consortium name="WormBaseParasite"/>
        </authorList>
    </citation>
    <scope>IDENTIFICATION</scope>
</reference>
<evidence type="ECO:0000313" key="3">
    <source>
        <dbReference type="WBParaSite" id="SBAD_0000033201-mRNA-1"/>
    </source>
</evidence>
<dbReference type="EMBL" id="UZAM01000650">
    <property type="protein sequence ID" value="VDO82221.1"/>
    <property type="molecule type" value="Genomic_DNA"/>
</dbReference>
<gene>
    <name evidence="1" type="ORF">SBAD_LOCUS314</name>
</gene>
<name>A0A183I9M0_9BILA</name>